<keyword evidence="3" id="KW-0808">Transferase</keyword>
<evidence type="ECO:0000256" key="5">
    <source>
        <dbReference type="ARBA" id="ARBA00022989"/>
    </source>
</evidence>
<dbReference type="GO" id="GO:0006629">
    <property type="term" value="P:lipid metabolic process"/>
    <property type="evidence" value="ECO:0007669"/>
    <property type="project" value="InterPro"/>
</dbReference>
<evidence type="ECO:0000256" key="6">
    <source>
        <dbReference type="ARBA" id="ARBA00023136"/>
    </source>
</evidence>
<evidence type="ECO:0000256" key="7">
    <source>
        <dbReference type="SAM" id="Phobius"/>
    </source>
</evidence>
<name>A0AAN4TD44_ASPLE</name>
<feature type="transmembrane region" description="Helical" evidence="7">
    <location>
        <begin position="190"/>
        <end position="208"/>
    </location>
</feature>
<keyword evidence="6 7" id="KW-0472">Membrane</keyword>
<evidence type="ECO:0000256" key="1">
    <source>
        <dbReference type="ARBA" id="ARBA00004141"/>
    </source>
</evidence>
<dbReference type="Proteomes" id="UP000051487">
    <property type="component" value="Unassembled WGS sequence"/>
</dbReference>
<dbReference type="EMBL" id="BCLY01000012">
    <property type="protein sequence ID" value="GAQ09532.1"/>
    <property type="molecule type" value="Genomic_DNA"/>
</dbReference>
<dbReference type="GO" id="GO:0008374">
    <property type="term" value="F:O-acyltransferase activity"/>
    <property type="evidence" value="ECO:0007669"/>
    <property type="project" value="InterPro"/>
</dbReference>
<feature type="transmembrane region" description="Helical" evidence="7">
    <location>
        <begin position="407"/>
        <end position="429"/>
    </location>
</feature>
<proteinExistence type="inferred from homology"/>
<feature type="transmembrane region" description="Helical" evidence="7">
    <location>
        <begin position="39"/>
        <end position="63"/>
    </location>
</feature>
<dbReference type="PANTHER" id="PTHR31595">
    <property type="entry name" value="LONG-CHAIN-ALCOHOL O-FATTY-ACYLTRANSFERASE 3-RELATED"/>
    <property type="match status" value="1"/>
</dbReference>
<dbReference type="AlphaFoldDB" id="A0AAN4TD44"/>
<dbReference type="Pfam" id="PF13813">
    <property type="entry name" value="MBOAT_2"/>
    <property type="match status" value="1"/>
</dbReference>
<evidence type="ECO:0000313" key="9">
    <source>
        <dbReference type="EMBL" id="GAQ09532.1"/>
    </source>
</evidence>
<organism evidence="9 10">
    <name type="scientific">Aspergillus lentulus</name>
    <dbReference type="NCBI Taxonomy" id="293939"/>
    <lineage>
        <taxon>Eukaryota</taxon>
        <taxon>Fungi</taxon>
        <taxon>Dikarya</taxon>
        <taxon>Ascomycota</taxon>
        <taxon>Pezizomycotina</taxon>
        <taxon>Eurotiomycetes</taxon>
        <taxon>Eurotiomycetidae</taxon>
        <taxon>Eurotiales</taxon>
        <taxon>Aspergillaceae</taxon>
        <taxon>Aspergillus</taxon>
        <taxon>Aspergillus subgen. Fumigati</taxon>
    </lineage>
</organism>
<feature type="domain" description="Wax synthase" evidence="8">
    <location>
        <begin position="269"/>
        <end position="356"/>
    </location>
</feature>
<evidence type="ECO:0000313" key="10">
    <source>
        <dbReference type="Proteomes" id="UP000051487"/>
    </source>
</evidence>
<dbReference type="InterPro" id="IPR044851">
    <property type="entry name" value="Wax_synthase"/>
</dbReference>
<evidence type="ECO:0000256" key="2">
    <source>
        <dbReference type="ARBA" id="ARBA00007282"/>
    </source>
</evidence>
<feature type="transmembrane region" description="Helical" evidence="7">
    <location>
        <begin position="441"/>
        <end position="465"/>
    </location>
</feature>
<accession>A0AAN4TD44</accession>
<sequence>MIEDSSQATLQPDSFRVQIPANHSWDSDLAILNSSLPRLVLLAVRALPVCAFVARYILCSILIACTKKDALSRRLGLIPLLCLSVVQGTLAPLLTNDSSFIGHLGRDAFLGACHAINLLTLVEVDATDLEREILRKRHSTTIERICSGLSILCNNRGIRTKWQVKNIPPFPQSFDGAKNPSHSSFCVRQITIALWEIGIAFLVALYFLRTMPSDTPCDRVLPAFRDSPGLWRVIWPLMWILPFRTSIDSIYRLASAVSVAIGLTTPIDWPPAFGSARDAWTLRQFWAVYWHQLLRWPFSTISTAIVEKGFGMTKSDLVGRYMHVLLVFTHSGLFHLINDVRYGVPWRKSGSLLFFCSFTLGFMIEDGVQELWRRVTQKRGKNQAMQCSEKRPSTGAALTPTPVWKKVLGFAWVGAWLSISTPIFIQPFFEGVCRQGAASGFLYIIQQLDPMFLCGAMAAMTLLVWHHFGIDL</sequence>
<comment type="similarity">
    <text evidence="2">Belongs to the wax synthase family.</text>
</comment>
<reference evidence="9 10" key="1">
    <citation type="submission" date="2015-11" db="EMBL/GenBank/DDBJ databases">
        <title>Aspergillus lentulus strain IFM 54703T.</title>
        <authorList>
            <person name="Kusuya Y."/>
            <person name="Sakai K."/>
            <person name="Kamei K."/>
            <person name="Takahashi H."/>
            <person name="Yaguchi T."/>
        </authorList>
    </citation>
    <scope>NUCLEOTIDE SEQUENCE [LARGE SCALE GENOMIC DNA]</scope>
    <source>
        <strain evidence="9 10">IFM 54703</strain>
    </source>
</reference>
<comment type="caution">
    <text evidence="9">The sequence shown here is derived from an EMBL/GenBank/DDBJ whole genome shotgun (WGS) entry which is preliminary data.</text>
</comment>
<dbReference type="InterPro" id="IPR032805">
    <property type="entry name" value="Wax_synthase_dom"/>
</dbReference>
<feature type="transmembrane region" description="Helical" evidence="7">
    <location>
        <begin position="75"/>
        <end position="94"/>
    </location>
</feature>
<dbReference type="PANTHER" id="PTHR31595:SF27">
    <property type="entry name" value="WAX SYNTHASE DOMAIN-CONTAINING PROTEIN-RELATED"/>
    <property type="match status" value="1"/>
</dbReference>
<keyword evidence="5 7" id="KW-1133">Transmembrane helix</keyword>
<dbReference type="GO" id="GO:0016020">
    <property type="term" value="C:membrane"/>
    <property type="evidence" value="ECO:0007669"/>
    <property type="project" value="UniProtKB-SubCell"/>
</dbReference>
<gene>
    <name evidence="9" type="ORF">ALT_6853</name>
</gene>
<evidence type="ECO:0000256" key="4">
    <source>
        <dbReference type="ARBA" id="ARBA00022692"/>
    </source>
</evidence>
<comment type="subcellular location">
    <subcellularLocation>
        <location evidence="1">Membrane</location>
        <topology evidence="1">Multi-pass membrane protein</topology>
    </subcellularLocation>
</comment>
<protein>
    <recommendedName>
        <fullName evidence="8">Wax synthase domain-containing protein</fullName>
    </recommendedName>
</protein>
<evidence type="ECO:0000256" key="3">
    <source>
        <dbReference type="ARBA" id="ARBA00022679"/>
    </source>
</evidence>
<keyword evidence="4 7" id="KW-0812">Transmembrane</keyword>
<evidence type="ECO:0000259" key="8">
    <source>
        <dbReference type="Pfam" id="PF13813"/>
    </source>
</evidence>